<feature type="transmembrane region" description="Helical" evidence="7">
    <location>
        <begin position="104"/>
        <end position="125"/>
    </location>
</feature>
<feature type="transmembrane region" description="Helical" evidence="7">
    <location>
        <begin position="137"/>
        <end position="161"/>
    </location>
</feature>
<keyword evidence="6 7" id="KW-0472">Membrane</keyword>
<feature type="transmembrane region" description="Helical" evidence="7">
    <location>
        <begin position="245"/>
        <end position="265"/>
    </location>
</feature>
<feature type="transmembrane region" description="Helical" evidence="7">
    <location>
        <begin position="12"/>
        <end position="30"/>
    </location>
</feature>
<feature type="domain" description="ABC transmembrane type-1" evidence="8">
    <location>
        <begin position="98"/>
        <end position="309"/>
    </location>
</feature>
<evidence type="ECO:0000259" key="8">
    <source>
        <dbReference type="PROSITE" id="PS50928"/>
    </source>
</evidence>
<evidence type="ECO:0000313" key="9">
    <source>
        <dbReference type="EMBL" id="CUS50036.1"/>
    </source>
</evidence>
<sequence length="323" mass="36381">MHTYITKRLLLIIPTLLGAAMIIFFMLRLIPGDVCEVRLAGSGLYVDEADIQLCREKLGLNEPVLVQFYEFVTGYVTWDLGESMWTGKPVTHEISIRFKLSIQLAIMATLVAVLIAIPLGIISAVKQDTWVDYVVRSFSIAGIAMPSFWLGILIILGLLIGSQKFFGTPWMPPIYYVSPFEDFWRNMSQLIWPAVATGYRYSAVVTRMTRSALLEVLREDYIRTARAKGMIEKVIINRHALKNSMLPVLTIVGIEFAFLIGGLVVTEQVFNLNGLGRLFVESVGAQDFALTQQMVMLVVLVAVLANFLVDLFYAWLDPRIRYS</sequence>
<comment type="subcellular location">
    <subcellularLocation>
        <location evidence="1">Cell membrane</location>
        <topology evidence="1">Multi-pass membrane protein</topology>
    </subcellularLocation>
</comment>
<dbReference type="GO" id="GO:0071916">
    <property type="term" value="F:dipeptide transmembrane transporter activity"/>
    <property type="evidence" value="ECO:0007669"/>
    <property type="project" value="TreeGrafter"/>
</dbReference>
<evidence type="ECO:0000256" key="2">
    <source>
        <dbReference type="ARBA" id="ARBA00022448"/>
    </source>
</evidence>
<dbReference type="CDD" id="cd06261">
    <property type="entry name" value="TM_PBP2"/>
    <property type="match status" value="1"/>
</dbReference>
<dbReference type="InterPro" id="IPR000515">
    <property type="entry name" value="MetI-like"/>
</dbReference>
<accession>A0A170PQI9</accession>
<feature type="transmembrane region" description="Helical" evidence="7">
    <location>
        <begin position="294"/>
        <end position="316"/>
    </location>
</feature>
<dbReference type="InterPro" id="IPR035906">
    <property type="entry name" value="MetI-like_sf"/>
</dbReference>
<dbReference type="PROSITE" id="PS50928">
    <property type="entry name" value="ABC_TM1"/>
    <property type="match status" value="1"/>
</dbReference>
<name>A0A170PQI9_9ZZZZ</name>
<keyword evidence="2" id="KW-0813">Transport</keyword>
<proteinExistence type="predicted"/>
<dbReference type="PANTHER" id="PTHR43163">
    <property type="entry name" value="DIPEPTIDE TRANSPORT SYSTEM PERMEASE PROTEIN DPPB-RELATED"/>
    <property type="match status" value="1"/>
</dbReference>
<reference evidence="9" key="1">
    <citation type="submission" date="2015-10" db="EMBL/GenBank/DDBJ databases">
        <authorList>
            <person name="Gilbert D.G."/>
        </authorList>
    </citation>
    <scope>NUCLEOTIDE SEQUENCE</scope>
</reference>
<keyword evidence="5 7" id="KW-1133">Transmembrane helix</keyword>
<dbReference type="AlphaFoldDB" id="A0A170PQI9"/>
<dbReference type="SUPFAM" id="SSF161098">
    <property type="entry name" value="MetI-like"/>
    <property type="match status" value="1"/>
</dbReference>
<dbReference type="InterPro" id="IPR045621">
    <property type="entry name" value="BPD_transp_1_N"/>
</dbReference>
<dbReference type="Pfam" id="PF19300">
    <property type="entry name" value="BPD_transp_1_N"/>
    <property type="match status" value="1"/>
</dbReference>
<keyword evidence="3" id="KW-1003">Cell membrane</keyword>
<evidence type="ECO:0000256" key="4">
    <source>
        <dbReference type="ARBA" id="ARBA00022692"/>
    </source>
</evidence>
<evidence type="ECO:0000256" key="5">
    <source>
        <dbReference type="ARBA" id="ARBA00022989"/>
    </source>
</evidence>
<protein>
    <submittedName>
        <fullName evidence="9">Dipeptide transport system permease protein DppB (TC 3.A.1.5.2)</fullName>
    </submittedName>
</protein>
<dbReference type="PANTHER" id="PTHR43163:SF6">
    <property type="entry name" value="DIPEPTIDE TRANSPORT SYSTEM PERMEASE PROTEIN DPPB-RELATED"/>
    <property type="match status" value="1"/>
</dbReference>
<organism evidence="9">
    <name type="scientific">hydrothermal vent metagenome</name>
    <dbReference type="NCBI Taxonomy" id="652676"/>
    <lineage>
        <taxon>unclassified sequences</taxon>
        <taxon>metagenomes</taxon>
        <taxon>ecological metagenomes</taxon>
    </lineage>
</organism>
<evidence type="ECO:0000256" key="3">
    <source>
        <dbReference type="ARBA" id="ARBA00022475"/>
    </source>
</evidence>
<evidence type="ECO:0000256" key="1">
    <source>
        <dbReference type="ARBA" id="ARBA00004651"/>
    </source>
</evidence>
<keyword evidence="4 7" id="KW-0812">Transmembrane</keyword>
<evidence type="ECO:0000256" key="6">
    <source>
        <dbReference type="ARBA" id="ARBA00023136"/>
    </source>
</evidence>
<evidence type="ECO:0000256" key="7">
    <source>
        <dbReference type="SAM" id="Phobius"/>
    </source>
</evidence>
<gene>
    <name evidence="9" type="ORF">MGWOODY_XGa1736</name>
</gene>
<dbReference type="EMBL" id="CZRL01000009">
    <property type="protein sequence ID" value="CUS50036.1"/>
    <property type="molecule type" value="Genomic_DNA"/>
</dbReference>
<dbReference type="Gene3D" id="1.10.3720.10">
    <property type="entry name" value="MetI-like"/>
    <property type="match status" value="1"/>
</dbReference>
<dbReference type="Pfam" id="PF00528">
    <property type="entry name" value="BPD_transp_1"/>
    <property type="match status" value="1"/>
</dbReference>
<dbReference type="GO" id="GO:0005886">
    <property type="term" value="C:plasma membrane"/>
    <property type="evidence" value="ECO:0007669"/>
    <property type="project" value="UniProtKB-SubCell"/>
</dbReference>